<dbReference type="InterPro" id="IPR036179">
    <property type="entry name" value="Ig-like_dom_sf"/>
</dbReference>
<dbReference type="InterPro" id="IPR013098">
    <property type="entry name" value="Ig_I-set"/>
</dbReference>
<protein>
    <submittedName>
        <fullName evidence="4">Down syndrome cell adhesion molecule-like protein Dscam2</fullName>
    </submittedName>
</protein>
<feature type="domain" description="Ig-like" evidence="2">
    <location>
        <begin position="323"/>
        <end position="394"/>
    </location>
</feature>
<evidence type="ECO:0000259" key="2">
    <source>
        <dbReference type="PROSITE" id="PS50835"/>
    </source>
</evidence>
<organism evidence="3 4">
    <name type="scientific">Limulus polyphemus</name>
    <name type="common">Atlantic horseshoe crab</name>
    <dbReference type="NCBI Taxonomy" id="6850"/>
    <lineage>
        <taxon>Eukaryota</taxon>
        <taxon>Metazoa</taxon>
        <taxon>Ecdysozoa</taxon>
        <taxon>Arthropoda</taxon>
        <taxon>Chelicerata</taxon>
        <taxon>Merostomata</taxon>
        <taxon>Xiphosura</taxon>
        <taxon>Limulidae</taxon>
        <taxon>Limulus</taxon>
    </lineage>
</organism>
<sequence>FSEASSQESSRGPRFLEEPPALVEFDNSSGAIVPCKAEGNPIPFLKWDLQDGSQARDVAGLRHLQPDGSLVFHPFRAEEYQQDVHDAIYRCVVSNTVGNIISRHVRVKASIQQFYKVQVFDEFVTTGNIAVMRCHVPSSVRDSVTFTWERNDGIKMTPTALQGGRYSILPSGKLYIRGVTADDGRASYRCIARHRLTSQVISSVTSGRLIVREPQSQFAPNIVDRQHLVRAKEGDTVELGCVAQGYPVPTYRWYKEREIIYGGRRVIQVFGSLILQYVGSADSGNYVCVANNTKGEESVDINLIVTASLSVYVTPQYHIADIGRPTTLNCSIAGYPIHTVQWMKNAAPLVTNSRIRLITQEVLYFSVVRREDRGMYQCFVYNDKESAQGTTELKLGEVRPTLLSTFAEQNLKPGVDLSLSCSASGNPLPQITWTVEEFGVPESSRIRLGDYVTSKGQVMSYVNISDVRVGDGGEYSCMATNMAGMTKHSASVNVYGPPVIRPVKNISILAGATVTLRCPVAGYPISSMMWTRAGSPLPNSLRQELKPGGKLLVKNVERASDEGEYTCTAKNNNDQSASGKLFVSVNVAPHIDEEVFPEKRTGTEGERVKLLCNIVKGDLPIRITWDKDGVPLSRERGRRIQSLEDSSMLILKHLKYRDSGNYTCHASNVAASVSRTTALVVNVPPRWLIEPVNKDVIRGEQLTIDCVAEGYPNPRMSWKKQLGNKVVI</sequence>
<name>A0ABM1TLB2_LIMPO</name>
<dbReference type="SMART" id="SM00409">
    <property type="entry name" value="IG"/>
    <property type="match status" value="7"/>
</dbReference>
<dbReference type="Pfam" id="PF13927">
    <property type="entry name" value="Ig_3"/>
    <property type="match status" value="4"/>
</dbReference>
<dbReference type="InterPro" id="IPR003599">
    <property type="entry name" value="Ig_sub"/>
</dbReference>
<dbReference type="InterPro" id="IPR007110">
    <property type="entry name" value="Ig-like_dom"/>
</dbReference>
<dbReference type="GeneID" id="111089117"/>
<keyword evidence="1" id="KW-0393">Immunoglobulin domain</keyword>
<feature type="domain" description="Ig-like" evidence="2">
    <location>
        <begin position="497"/>
        <end position="584"/>
    </location>
</feature>
<dbReference type="SUPFAM" id="SSF48726">
    <property type="entry name" value="Immunoglobulin"/>
    <property type="match status" value="8"/>
</dbReference>
<keyword evidence="3" id="KW-1185">Reference proteome</keyword>
<dbReference type="SMART" id="SM00408">
    <property type="entry name" value="IGc2"/>
    <property type="match status" value="6"/>
</dbReference>
<dbReference type="CDD" id="cd20956">
    <property type="entry name" value="IgI_4_Dscam"/>
    <property type="match status" value="1"/>
</dbReference>
<feature type="domain" description="Ig-like" evidence="2">
    <location>
        <begin position="112"/>
        <end position="202"/>
    </location>
</feature>
<dbReference type="PROSITE" id="PS50835">
    <property type="entry name" value="IG_LIKE"/>
    <property type="match status" value="8"/>
</dbReference>
<gene>
    <name evidence="4" type="primary">LOC111089117</name>
</gene>
<reference evidence="4" key="1">
    <citation type="submission" date="2025-08" db="UniProtKB">
        <authorList>
            <consortium name="RefSeq"/>
        </authorList>
    </citation>
    <scope>IDENTIFICATION</scope>
    <source>
        <tissue evidence="4">Muscle</tissue>
    </source>
</reference>
<dbReference type="Gene3D" id="2.60.40.10">
    <property type="entry name" value="Immunoglobulins"/>
    <property type="match status" value="8"/>
</dbReference>
<feature type="non-terminal residue" evidence="4">
    <location>
        <position position="1"/>
    </location>
</feature>
<feature type="domain" description="Ig-like" evidence="2">
    <location>
        <begin position="400"/>
        <end position="493"/>
    </location>
</feature>
<proteinExistence type="predicted"/>
<feature type="domain" description="Ig-like" evidence="2">
    <location>
        <begin position="685"/>
        <end position="728"/>
    </location>
</feature>
<evidence type="ECO:0000313" key="4">
    <source>
        <dbReference type="RefSeq" id="XP_022256668.1"/>
    </source>
</evidence>
<dbReference type="Pfam" id="PF07679">
    <property type="entry name" value="I-set"/>
    <property type="match status" value="1"/>
</dbReference>
<dbReference type="Proteomes" id="UP000694941">
    <property type="component" value="Unplaced"/>
</dbReference>
<feature type="domain" description="Ig-like" evidence="2">
    <location>
        <begin position="13"/>
        <end position="102"/>
    </location>
</feature>
<feature type="domain" description="Ig-like" evidence="2">
    <location>
        <begin position="589"/>
        <end position="680"/>
    </location>
</feature>
<dbReference type="InterPro" id="IPR013783">
    <property type="entry name" value="Ig-like_fold"/>
</dbReference>
<feature type="domain" description="Ig-like" evidence="2">
    <location>
        <begin position="220"/>
        <end position="306"/>
    </location>
</feature>
<evidence type="ECO:0000313" key="3">
    <source>
        <dbReference type="Proteomes" id="UP000694941"/>
    </source>
</evidence>
<dbReference type="CDD" id="cd20958">
    <property type="entry name" value="IgI_5_Dscam"/>
    <property type="match status" value="1"/>
</dbReference>
<accession>A0ABM1TLB2</accession>
<dbReference type="PANTHER" id="PTHR10075">
    <property type="entry name" value="BASIGIN RELATED"/>
    <property type="match status" value="1"/>
</dbReference>
<dbReference type="InterPro" id="IPR003598">
    <property type="entry name" value="Ig_sub2"/>
</dbReference>
<dbReference type="RefSeq" id="XP_022256668.1">
    <property type="nucleotide sequence ID" value="XM_022400960.1"/>
</dbReference>
<dbReference type="PANTHER" id="PTHR10075:SF14">
    <property type="entry name" value="CELL ADHESION MOLECULE DSCAM2-RELATED"/>
    <property type="match status" value="1"/>
</dbReference>
<evidence type="ECO:0000256" key="1">
    <source>
        <dbReference type="ARBA" id="ARBA00023319"/>
    </source>
</evidence>